<protein>
    <submittedName>
        <fullName evidence="3">Bifunctional diguanylate cyclase/phosphodiesterase</fullName>
        <ecNumber evidence="3">2.7.7.65</ecNumber>
        <ecNumber evidence="3">3.1.4.52</ecNumber>
    </submittedName>
</protein>
<evidence type="ECO:0000259" key="1">
    <source>
        <dbReference type="PROSITE" id="PS50883"/>
    </source>
</evidence>
<dbReference type="InterPro" id="IPR001633">
    <property type="entry name" value="EAL_dom"/>
</dbReference>
<name>A0ABZ2TII8_9RHOB</name>
<evidence type="ECO:0000313" key="3">
    <source>
        <dbReference type="EMBL" id="WYK19542.1"/>
    </source>
</evidence>
<dbReference type="EMBL" id="CP146606">
    <property type="protein sequence ID" value="WYK19542.1"/>
    <property type="molecule type" value="Genomic_DNA"/>
</dbReference>
<accession>A0ABZ2TII8</accession>
<dbReference type="Pfam" id="PF00563">
    <property type="entry name" value="EAL"/>
    <property type="match status" value="1"/>
</dbReference>
<dbReference type="GO" id="GO:0071111">
    <property type="term" value="F:cyclic-guanylate-specific phosphodiesterase activity"/>
    <property type="evidence" value="ECO:0007669"/>
    <property type="project" value="UniProtKB-EC"/>
</dbReference>
<dbReference type="Gene3D" id="3.20.20.450">
    <property type="entry name" value="EAL domain"/>
    <property type="match status" value="1"/>
</dbReference>
<dbReference type="InterPro" id="IPR035919">
    <property type="entry name" value="EAL_sf"/>
</dbReference>
<evidence type="ECO:0000259" key="2">
    <source>
        <dbReference type="PROSITE" id="PS50887"/>
    </source>
</evidence>
<keyword evidence="4" id="KW-1185">Reference proteome</keyword>
<dbReference type="SMART" id="SM00052">
    <property type="entry name" value="EAL"/>
    <property type="match status" value="1"/>
</dbReference>
<organism evidence="3 4">
    <name type="scientific">Roseovarius rhodophyticola</name>
    <dbReference type="NCBI Taxonomy" id="3080827"/>
    <lineage>
        <taxon>Bacteria</taxon>
        <taxon>Pseudomonadati</taxon>
        <taxon>Pseudomonadota</taxon>
        <taxon>Alphaproteobacteria</taxon>
        <taxon>Rhodobacterales</taxon>
        <taxon>Roseobacteraceae</taxon>
        <taxon>Roseovarius</taxon>
    </lineage>
</organism>
<dbReference type="CDD" id="cd01949">
    <property type="entry name" value="GGDEF"/>
    <property type="match status" value="1"/>
</dbReference>
<reference evidence="3 4" key="1">
    <citation type="submission" date="2024-02" db="EMBL/GenBank/DDBJ databases">
        <title>Roseovarius strain W115 nov., isolated from a marine algae.</title>
        <authorList>
            <person name="Lee M.W."/>
            <person name="Lee J.K."/>
            <person name="Kim J.M."/>
            <person name="Choi D.G."/>
            <person name="Baek J.H."/>
            <person name="Bayburt H."/>
            <person name="Jung J.J."/>
            <person name="Han D.M."/>
            <person name="Jeon C.O."/>
        </authorList>
    </citation>
    <scope>NUCLEOTIDE SEQUENCE [LARGE SCALE GENOMIC DNA]</scope>
    <source>
        <strain evidence="3 4">W115</strain>
    </source>
</reference>
<dbReference type="InterPro" id="IPR000160">
    <property type="entry name" value="GGDEF_dom"/>
</dbReference>
<dbReference type="CDD" id="cd01948">
    <property type="entry name" value="EAL"/>
    <property type="match status" value="1"/>
</dbReference>
<evidence type="ECO:0000313" key="4">
    <source>
        <dbReference type="Proteomes" id="UP001281305"/>
    </source>
</evidence>
<proteinExistence type="predicted"/>
<dbReference type="PANTHER" id="PTHR33121">
    <property type="entry name" value="CYCLIC DI-GMP PHOSPHODIESTERASE PDEF"/>
    <property type="match status" value="1"/>
</dbReference>
<keyword evidence="3" id="KW-0378">Hydrolase</keyword>
<dbReference type="EC" id="2.7.7.65" evidence="3"/>
<dbReference type="SUPFAM" id="SSF55073">
    <property type="entry name" value="Nucleotide cyclase"/>
    <property type="match status" value="1"/>
</dbReference>
<dbReference type="PROSITE" id="PS50883">
    <property type="entry name" value="EAL"/>
    <property type="match status" value="1"/>
</dbReference>
<dbReference type="GO" id="GO:0052621">
    <property type="term" value="F:diguanylate cyclase activity"/>
    <property type="evidence" value="ECO:0007669"/>
    <property type="project" value="UniProtKB-EC"/>
</dbReference>
<keyword evidence="3" id="KW-0548">Nucleotidyltransferase</keyword>
<dbReference type="NCBIfam" id="TIGR00254">
    <property type="entry name" value="GGDEF"/>
    <property type="match status" value="1"/>
</dbReference>
<dbReference type="PANTHER" id="PTHR33121:SF70">
    <property type="entry name" value="SIGNALING PROTEIN YKOW"/>
    <property type="match status" value="1"/>
</dbReference>
<dbReference type="Proteomes" id="UP001281305">
    <property type="component" value="Chromosome"/>
</dbReference>
<dbReference type="Gene3D" id="3.30.70.270">
    <property type="match status" value="1"/>
</dbReference>
<gene>
    <name evidence="3" type="ORF">RZS32_006695</name>
</gene>
<dbReference type="InterPro" id="IPR029787">
    <property type="entry name" value="Nucleotide_cyclase"/>
</dbReference>
<feature type="domain" description="EAL" evidence="1">
    <location>
        <begin position="171"/>
        <end position="426"/>
    </location>
</feature>
<dbReference type="RefSeq" id="WP_317056240.1">
    <property type="nucleotide sequence ID" value="NZ_CP146606.1"/>
</dbReference>
<dbReference type="PROSITE" id="PS50887">
    <property type="entry name" value="GGDEF"/>
    <property type="match status" value="1"/>
</dbReference>
<dbReference type="SUPFAM" id="SSF141868">
    <property type="entry name" value="EAL domain-like"/>
    <property type="match status" value="1"/>
</dbReference>
<dbReference type="InterPro" id="IPR043128">
    <property type="entry name" value="Rev_trsase/Diguanyl_cyclase"/>
</dbReference>
<dbReference type="EC" id="3.1.4.52" evidence="3"/>
<dbReference type="InterPro" id="IPR050706">
    <property type="entry name" value="Cyclic-di-GMP_PDE-like"/>
</dbReference>
<sequence>MNKNISSDTFETSVHDTLVSARQHLRRTACMIVEIDDFDTLLDRYGLTGADHVQRTVAEKLNDYLRQQDRLFHLANGQFGIILEPVRKLGTDDVLEVAKRLQNALDAPLSLGSTFVYISVSIGICLDTFVQGHRGSDLTKAAGIALLDARRHGPTAIRTYSPELQYFLANIQDNELEVSHALENGEIRAWFQPQVSTDTGEVCGFEALARWEHPTRGVIPPSDFLSTVQTTGQAHVLGAKILRDALTALQQWDHLGWDIAQVGVNFSQEELRDPKLTDRVQFELDTFGVEAKRLAIEVLETVVSSSPDDTVTRNIRRLAELGCFIDLDDFGTGHTSIASIRRFGVKRLKIDRSFVTKVDCDPEQQRIVNAIQLMAEQLDLETLAEGVETAGEHAMLAQLGCQYVQGFGLGRPMPLEDTYAWIGDHLARVQTPPKIGRA</sequence>
<keyword evidence="3" id="KW-0808">Transferase</keyword>
<dbReference type="SMART" id="SM00267">
    <property type="entry name" value="GGDEF"/>
    <property type="match status" value="1"/>
</dbReference>
<feature type="domain" description="GGDEF" evidence="2">
    <location>
        <begin position="26"/>
        <end position="162"/>
    </location>
</feature>
<dbReference type="Pfam" id="PF00990">
    <property type="entry name" value="GGDEF"/>
    <property type="match status" value="1"/>
</dbReference>